<accession>A0ABS2DHA1</accession>
<dbReference type="InterPro" id="IPR032710">
    <property type="entry name" value="NTF2-like_dom_sf"/>
</dbReference>
<reference evidence="2 3" key="1">
    <citation type="submission" date="2021-02" db="EMBL/GenBank/DDBJ databases">
        <title>Bacillus sp. RD4P76, an endophyte from a halophyte.</title>
        <authorList>
            <person name="Sun J.-Q."/>
        </authorList>
    </citation>
    <scope>NUCLEOTIDE SEQUENCE [LARGE SCALE GENOMIC DNA]</scope>
    <source>
        <strain evidence="2 3">RD4P76</strain>
    </source>
</reference>
<dbReference type="InterPro" id="IPR027843">
    <property type="entry name" value="DUF4440"/>
</dbReference>
<name>A0ABS2DHA1_9BACI</name>
<dbReference type="Pfam" id="PF14534">
    <property type="entry name" value="DUF4440"/>
    <property type="match status" value="1"/>
</dbReference>
<gene>
    <name evidence="2" type="ORF">JR050_09275</name>
</gene>
<dbReference type="Gene3D" id="3.10.450.50">
    <property type="match status" value="1"/>
</dbReference>
<feature type="domain" description="DUF4440" evidence="1">
    <location>
        <begin position="26"/>
        <end position="133"/>
    </location>
</feature>
<evidence type="ECO:0000313" key="2">
    <source>
        <dbReference type="EMBL" id="MBM6617857.1"/>
    </source>
</evidence>
<dbReference type="Proteomes" id="UP001518925">
    <property type="component" value="Unassembled WGS sequence"/>
</dbReference>
<evidence type="ECO:0000313" key="3">
    <source>
        <dbReference type="Proteomes" id="UP001518925"/>
    </source>
</evidence>
<protein>
    <recommendedName>
        <fullName evidence="1">DUF4440 domain-containing protein</fullName>
    </recommendedName>
</protein>
<dbReference type="SUPFAM" id="SSF54427">
    <property type="entry name" value="NTF2-like"/>
    <property type="match status" value="1"/>
</dbReference>
<evidence type="ECO:0000259" key="1">
    <source>
        <dbReference type="Pfam" id="PF14534"/>
    </source>
</evidence>
<comment type="caution">
    <text evidence="2">The sequence shown here is derived from an EMBL/GenBank/DDBJ whole genome shotgun (WGS) entry which is preliminary data.</text>
</comment>
<dbReference type="EMBL" id="JAFELM010000028">
    <property type="protein sequence ID" value="MBM6617857.1"/>
    <property type="molecule type" value="Genomic_DNA"/>
</dbReference>
<proteinExistence type="predicted"/>
<sequence>MVKSEVGKLIDLTNKVVEFTNMHDEFHADWNLAMSTGDLSALDRMTEDYYVAFFRGEHEKPLFFTKQDALDGMRKLVMHFIGAQKKFENKVIRMKNDDTAVVFYEQVIVRNEEVLARLFTIENWKLLNDKWMIVREIEEPIS</sequence>
<keyword evidence="3" id="KW-1185">Reference proteome</keyword>
<organism evidence="2 3">
    <name type="scientific">Bacillus suaedaesalsae</name>
    <dbReference type="NCBI Taxonomy" id="2810349"/>
    <lineage>
        <taxon>Bacteria</taxon>
        <taxon>Bacillati</taxon>
        <taxon>Bacillota</taxon>
        <taxon>Bacilli</taxon>
        <taxon>Bacillales</taxon>
        <taxon>Bacillaceae</taxon>
        <taxon>Bacillus</taxon>
    </lineage>
</organism>